<protein>
    <submittedName>
        <fullName evidence="1">Uncharacterized protein</fullName>
    </submittedName>
</protein>
<accession>A0ACD5U4D1</accession>
<dbReference type="Proteomes" id="UP001732700">
    <property type="component" value="Chromosome 1D"/>
</dbReference>
<evidence type="ECO:0000313" key="2">
    <source>
        <dbReference type="Proteomes" id="UP001732700"/>
    </source>
</evidence>
<evidence type="ECO:0000313" key="1">
    <source>
        <dbReference type="EnsemblPlants" id="AVESA.00010b.r2.1DG0173630.1.CDS"/>
    </source>
</evidence>
<reference evidence="1" key="2">
    <citation type="submission" date="2025-09" db="UniProtKB">
        <authorList>
            <consortium name="EnsemblPlants"/>
        </authorList>
    </citation>
    <scope>IDENTIFICATION</scope>
</reference>
<proteinExistence type="predicted"/>
<organism evidence="1 2">
    <name type="scientific">Avena sativa</name>
    <name type="common">Oat</name>
    <dbReference type="NCBI Taxonomy" id="4498"/>
    <lineage>
        <taxon>Eukaryota</taxon>
        <taxon>Viridiplantae</taxon>
        <taxon>Streptophyta</taxon>
        <taxon>Embryophyta</taxon>
        <taxon>Tracheophyta</taxon>
        <taxon>Spermatophyta</taxon>
        <taxon>Magnoliopsida</taxon>
        <taxon>Liliopsida</taxon>
        <taxon>Poales</taxon>
        <taxon>Poaceae</taxon>
        <taxon>BOP clade</taxon>
        <taxon>Pooideae</taxon>
        <taxon>Poodae</taxon>
        <taxon>Poeae</taxon>
        <taxon>Poeae Chloroplast Group 1 (Aveneae type)</taxon>
        <taxon>Aveninae</taxon>
        <taxon>Avena</taxon>
    </lineage>
</organism>
<reference evidence="1" key="1">
    <citation type="submission" date="2021-05" db="EMBL/GenBank/DDBJ databases">
        <authorList>
            <person name="Scholz U."/>
            <person name="Mascher M."/>
            <person name="Fiebig A."/>
        </authorList>
    </citation>
    <scope>NUCLEOTIDE SEQUENCE [LARGE SCALE GENOMIC DNA]</scope>
</reference>
<name>A0ACD5U4D1_AVESA</name>
<dbReference type="EnsemblPlants" id="AVESA.00010b.r2.1DG0173630.1">
    <property type="protein sequence ID" value="AVESA.00010b.r2.1DG0173630.1.CDS"/>
    <property type="gene ID" value="AVESA.00010b.r2.1DG0173630"/>
</dbReference>
<sequence>MAALGAPINVSVIWCGSTYPMQVASTATIGDLKQNMNDLEGVPIKRQKFKDNTPTRGALDDDTRLISSLPNNIIHLVVLNQKDDNYQKIFSEQETDGNCYVTDLKNHLKDYDGQKVGMTKGVYGVVTLQMDCLLKTEDKDTPLDLASFQLMKNFKHPNSVGMENFYKSGPSQRLVLADSIDGTLDGYVRKNGAGIVFNSSDKTPTEFFIKMMTELCGVLDKLIAKGICPKKLNKHNLYLKKVKGVYQLKVLFNNVEPLANTNKDKEKQLTNLCADIRGIFHVYVKLEYVLNAQTTYFCRFLEVGAATFIGKNLGLMVKSYPFNWNDDQKASYLIDLISSNTDLRPYINYCGISWPQNESRDNILEELQMLERLIQDENRERRALRRSLKQEGKVALANEVKDLIWN</sequence>
<keyword evidence="2" id="KW-1185">Reference proteome</keyword>